<dbReference type="Proteomes" id="UP000185990">
    <property type="component" value="Unassembled WGS sequence"/>
</dbReference>
<sequence>MLADYQEAASRRNTKHKGEALRLALQSCADEAKAAVLAEQNEGVRGFHGLNPNHWVEGWQAAKKH</sequence>
<comment type="caution">
    <text evidence="1">The sequence shown here is derived from an EMBL/GenBank/DDBJ whole genome shotgun (WGS) entry which is preliminary data.</text>
</comment>
<evidence type="ECO:0000313" key="1">
    <source>
        <dbReference type="EMBL" id="OKA28482.1"/>
    </source>
</evidence>
<name>A0A854A483_9PSED</name>
<dbReference type="AlphaFoldDB" id="A0A854A483"/>
<reference evidence="1 2" key="1">
    <citation type="submission" date="2016-11" db="EMBL/GenBank/DDBJ databases">
        <title>Draft genome of Pseudomonas versuta A4R1.12.</title>
        <authorList>
            <person name="See-Too W.-S."/>
        </authorList>
    </citation>
    <scope>NUCLEOTIDE SEQUENCE [LARGE SCALE GENOMIC DNA]</scope>
    <source>
        <strain evidence="1 2">A4R1.12</strain>
    </source>
</reference>
<protein>
    <submittedName>
        <fullName evidence="1">Uncharacterized protein</fullName>
    </submittedName>
</protein>
<accession>A0A854A483</accession>
<evidence type="ECO:0000313" key="2">
    <source>
        <dbReference type="Proteomes" id="UP000185990"/>
    </source>
</evidence>
<gene>
    <name evidence="1" type="ORF">BOH74_03265</name>
</gene>
<proteinExistence type="predicted"/>
<dbReference type="EMBL" id="MPJD01000004">
    <property type="protein sequence ID" value="OKA28482.1"/>
    <property type="molecule type" value="Genomic_DNA"/>
</dbReference>
<organism evidence="1 2">
    <name type="scientific">Pseudomonas versuta</name>
    <dbReference type="NCBI Taxonomy" id="1788301"/>
    <lineage>
        <taxon>Bacteria</taxon>
        <taxon>Pseudomonadati</taxon>
        <taxon>Pseudomonadota</taxon>
        <taxon>Gammaproteobacteria</taxon>
        <taxon>Pseudomonadales</taxon>
        <taxon>Pseudomonadaceae</taxon>
        <taxon>Pseudomonas</taxon>
    </lineage>
</organism>